<accession>A0A0W0FE93</accession>
<name>A0A0W0FE93_MONRR</name>
<dbReference type="EMBL" id="LATX01000908">
    <property type="protein sequence ID" value="KTB44496.1"/>
    <property type="molecule type" value="Genomic_DNA"/>
</dbReference>
<dbReference type="EMBL" id="LATX01001413">
    <property type="protein sequence ID" value="KTB41924.1"/>
    <property type="molecule type" value="Genomic_DNA"/>
</dbReference>
<protein>
    <submittedName>
        <fullName evidence="1">Uncharacterized protein</fullName>
    </submittedName>
</protein>
<evidence type="ECO:0000313" key="4">
    <source>
        <dbReference type="Proteomes" id="UP000054988"/>
    </source>
</evidence>
<dbReference type="AlphaFoldDB" id="A0A0W0FE93"/>
<gene>
    <name evidence="1" type="ORF">WG66_12760</name>
    <name evidence="3" type="ORF">WG66_2931</name>
    <name evidence="2" type="ORF">WG66_5500</name>
</gene>
<sequence>MEAEPTLTPFSEPQHFIQEVENTEELRKITYPLVVEVPGRPAEMHNPFKVCTQQHIEAAQTVNHISTLFSTPTYEWTGPKIPYNLPVFDLPHTLGTPGIRLIKWDDICESRIIQDGNRRRIA</sequence>
<dbReference type="Proteomes" id="UP000054988">
    <property type="component" value="Unassembled WGS sequence"/>
</dbReference>
<proteinExistence type="predicted"/>
<evidence type="ECO:0000313" key="1">
    <source>
        <dbReference type="EMBL" id="KTB34670.1"/>
    </source>
</evidence>
<evidence type="ECO:0000313" key="3">
    <source>
        <dbReference type="EMBL" id="KTB44496.1"/>
    </source>
</evidence>
<organism evidence="1 4">
    <name type="scientific">Moniliophthora roreri</name>
    <name type="common">Frosty pod rot fungus</name>
    <name type="synonym">Monilia roreri</name>
    <dbReference type="NCBI Taxonomy" id="221103"/>
    <lineage>
        <taxon>Eukaryota</taxon>
        <taxon>Fungi</taxon>
        <taxon>Dikarya</taxon>
        <taxon>Basidiomycota</taxon>
        <taxon>Agaricomycotina</taxon>
        <taxon>Agaricomycetes</taxon>
        <taxon>Agaricomycetidae</taxon>
        <taxon>Agaricales</taxon>
        <taxon>Marasmiineae</taxon>
        <taxon>Marasmiaceae</taxon>
        <taxon>Moniliophthora</taxon>
    </lineage>
</organism>
<comment type="caution">
    <text evidence="1">The sequence shown here is derived from an EMBL/GenBank/DDBJ whole genome shotgun (WGS) entry which is preliminary data.</text>
</comment>
<dbReference type="EMBL" id="LATX01002052">
    <property type="protein sequence ID" value="KTB34670.1"/>
    <property type="molecule type" value="Genomic_DNA"/>
</dbReference>
<reference evidence="1 4" key="1">
    <citation type="submission" date="2015-12" db="EMBL/GenBank/DDBJ databases">
        <title>Draft genome sequence of Moniliophthora roreri, the causal agent of frosty pod rot of cacao.</title>
        <authorList>
            <person name="Aime M.C."/>
            <person name="Diaz-Valderrama J.R."/>
            <person name="Kijpornyongpan T."/>
            <person name="Phillips-Mora W."/>
        </authorList>
    </citation>
    <scope>NUCLEOTIDE SEQUENCE [LARGE SCALE GENOMIC DNA]</scope>
    <source>
        <strain evidence="1 4">MCA 2952</strain>
    </source>
</reference>
<evidence type="ECO:0000313" key="2">
    <source>
        <dbReference type="EMBL" id="KTB41924.1"/>
    </source>
</evidence>